<dbReference type="EMBL" id="CP086322">
    <property type="protein sequence ID" value="UQA91652.1"/>
    <property type="molecule type" value="Genomic_DNA"/>
</dbReference>
<organism evidence="1 2">
    <name type="scientific">Streptomyces halobius</name>
    <dbReference type="NCBI Taxonomy" id="2879846"/>
    <lineage>
        <taxon>Bacteria</taxon>
        <taxon>Bacillati</taxon>
        <taxon>Actinomycetota</taxon>
        <taxon>Actinomycetes</taxon>
        <taxon>Kitasatosporales</taxon>
        <taxon>Streptomycetaceae</taxon>
        <taxon>Streptomyces</taxon>
    </lineage>
</organism>
<reference evidence="1" key="1">
    <citation type="submission" date="2021-10" db="EMBL/GenBank/DDBJ databases">
        <title>Streptomyces nigrumlapis sp.nov.,an antimicrobial producing actinobacterium isolated from Black Gobi rocks.</title>
        <authorList>
            <person name="Wen Y."/>
            <person name="Zhang W."/>
            <person name="Liu X.G."/>
        </authorList>
    </citation>
    <scope>NUCLEOTIDE SEQUENCE</scope>
    <source>
        <strain evidence="1">ST13-2-2</strain>
    </source>
</reference>
<dbReference type="Proteomes" id="UP000830115">
    <property type="component" value="Chromosome"/>
</dbReference>
<evidence type="ECO:0000313" key="2">
    <source>
        <dbReference type="Proteomes" id="UP000830115"/>
    </source>
</evidence>
<dbReference type="RefSeq" id="WP_248862460.1">
    <property type="nucleotide sequence ID" value="NZ_CP086322.1"/>
</dbReference>
<evidence type="ECO:0000313" key="1">
    <source>
        <dbReference type="EMBL" id="UQA91652.1"/>
    </source>
</evidence>
<proteinExistence type="predicted"/>
<name>A0ABY4M2L7_9ACTN</name>
<protein>
    <submittedName>
        <fullName evidence="1">Uncharacterized protein</fullName>
    </submittedName>
</protein>
<gene>
    <name evidence="1" type="ORF">K9S39_07055</name>
</gene>
<accession>A0ABY4M2L7</accession>
<sequence length="70" mass="8139">MTTHTSGPDYRAEAVRALVEKLNAGEDRNRPQRWEPVIPHDTVITVFPGYVIQFGDGFRRDRWYYLKSGT</sequence>
<keyword evidence="2" id="KW-1185">Reference proteome</keyword>